<dbReference type="EMBL" id="VSWC01000080">
    <property type="protein sequence ID" value="KAA1092429.1"/>
    <property type="molecule type" value="Genomic_DNA"/>
</dbReference>
<accession>A0A5B0NX65</accession>
<name>A0A5B0NX65_PUCGR</name>
<evidence type="ECO:0000313" key="3">
    <source>
        <dbReference type="Proteomes" id="UP000324748"/>
    </source>
</evidence>
<comment type="caution">
    <text evidence="2">The sequence shown here is derived from an EMBL/GenBank/DDBJ whole genome shotgun (WGS) entry which is preliminary data.</text>
</comment>
<dbReference type="OrthoDB" id="2504435at2759"/>
<feature type="compositionally biased region" description="Polar residues" evidence="1">
    <location>
        <begin position="224"/>
        <end position="239"/>
    </location>
</feature>
<dbReference type="Proteomes" id="UP000324748">
    <property type="component" value="Unassembled WGS sequence"/>
</dbReference>
<proteinExistence type="predicted"/>
<organism evidence="2 3">
    <name type="scientific">Puccinia graminis f. sp. tritici</name>
    <dbReference type="NCBI Taxonomy" id="56615"/>
    <lineage>
        <taxon>Eukaryota</taxon>
        <taxon>Fungi</taxon>
        <taxon>Dikarya</taxon>
        <taxon>Basidiomycota</taxon>
        <taxon>Pucciniomycotina</taxon>
        <taxon>Pucciniomycetes</taxon>
        <taxon>Pucciniales</taxon>
        <taxon>Pucciniaceae</taxon>
        <taxon>Puccinia</taxon>
    </lineage>
</organism>
<protein>
    <submittedName>
        <fullName evidence="2">Uncharacterized protein</fullName>
    </submittedName>
</protein>
<dbReference type="AlphaFoldDB" id="A0A5B0NX65"/>
<reference evidence="2 3" key="1">
    <citation type="submission" date="2019-05" db="EMBL/GenBank/DDBJ databases">
        <title>Emergence of the Ug99 lineage of the wheat stem rust pathogen through somatic hybridization.</title>
        <authorList>
            <person name="Li F."/>
            <person name="Upadhyaya N.M."/>
            <person name="Sperschneider J."/>
            <person name="Matny O."/>
            <person name="Nguyen-Phuc H."/>
            <person name="Mago R."/>
            <person name="Raley C."/>
            <person name="Miller M.E."/>
            <person name="Silverstein K.A.T."/>
            <person name="Henningsen E."/>
            <person name="Hirsch C.D."/>
            <person name="Visser B."/>
            <person name="Pretorius Z.A."/>
            <person name="Steffenson B.J."/>
            <person name="Schwessinger B."/>
            <person name="Dodds P.N."/>
            <person name="Figueroa M."/>
        </authorList>
    </citation>
    <scope>NUCLEOTIDE SEQUENCE [LARGE SCALE GENOMIC DNA]</scope>
    <source>
        <strain evidence="2">21-0</strain>
    </source>
</reference>
<evidence type="ECO:0000313" key="2">
    <source>
        <dbReference type="EMBL" id="KAA1092429.1"/>
    </source>
</evidence>
<sequence length="239" mass="27454">MKKTEFLTMPNTHYKTTSLAYIGNLKINHQQVKMIAIKQANTEFNPQEQLLKRKHLQESAQLISKNAFPSLSTYFTLISRQQQAQTAINQATLTDRHPHHHHQFIHTRIRWCDRCLASCSISVKMKTHQVLLTCQRPTCRKRFIQPLSTWSRVDQPSESLIKEQPPPTNKKLKTETETSHSPQPTTGNSTSLEKTKSSSSKKSKNRPSRSALNDLLARRKQADEQASSKNNLQNFLTQL</sequence>
<evidence type="ECO:0000256" key="1">
    <source>
        <dbReference type="SAM" id="MobiDB-lite"/>
    </source>
</evidence>
<feature type="region of interest" description="Disordered" evidence="1">
    <location>
        <begin position="154"/>
        <end position="239"/>
    </location>
</feature>
<feature type="compositionally biased region" description="Low complexity" evidence="1">
    <location>
        <begin position="188"/>
        <end position="198"/>
    </location>
</feature>
<gene>
    <name evidence="2" type="ORF">PGT21_002428</name>
</gene>
<keyword evidence="3" id="KW-1185">Reference proteome</keyword>